<dbReference type="EMBL" id="JBBMFV010000004">
    <property type="protein sequence ID" value="MEO3942010.1"/>
    <property type="molecule type" value="Genomic_DNA"/>
</dbReference>
<dbReference type="Gene3D" id="2.60.120.200">
    <property type="match status" value="1"/>
</dbReference>
<sequence>MPTDIPWNRGEWTNQPAAVVEQAGDLLVTAVESSDAWRVTSYGFIHDTEHALLAPFPQDSAMEVEFTAGFSEQFDQAGIFVRVSAERWIKAGVEFADGAAQVGAVVTDGFSDWSLAPVPEWNGGRVRMRVSRSGDALTIRAASGGNELQLVRVVPFAPDLVATAGPFTCAPTRAGLTIPFHSWRATPADSNLH</sequence>
<evidence type="ECO:0000313" key="1">
    <source>
        <dbReference type="EMBL" id="MEO3942010.1"/>
    </source>
</evidence>
<accession>A0ABV0GU11</accession>
<dbReference type="InterPro" id="IPR013320">
    <property type="entry name" value="ConA-like_dom_sf"/>
</dbReference>
<gene>
    <name evidence="1" type="ORF">V3C41_13095</name>
</gene>
<dbReference type="Pfam" id="PF07081">
    <property type="entry name" value="DUF1349"/>
    <property type="match status" value="1"/>
</dbReference>
<evidence type="ECO:0000313" key="2">
    <source>
        <dbReference type="Proteomes" id="UP001448614"/>
    </source>
</evidence>
<proteinExistence type="predicted"/>
<keyword evidence="2" id="KW-1185">Reference proteome</keyword>
<dbReference type="PANTHER" id="PTHR35332">
    <property type="entry name" value="REGULATION OF ENOLASE PROTEIN 1"/>
    <property type="match status" value="1"/>
</dbReference>
<name>A0ABV0GU11_PAENI</name>
<dbReference type="Proteomes" id="UP001448614">
    <property type="component" value="Unassembled WGS sequence"/>
</dbReference>
<dbReference type="SUPFAM" id="SSF49899">
    <property type="entry name" value="Concanavalin A-like lectins/glucanases"/>
    <property type="match status" value="1"/>
</dbReference>
<reference evidence="1 2" key="1">
    <citation type="journal article" date="2024" name="Appl. Microbiol. Biotechnol.">
        <title>Biosynthetic gene clusters with biotechnological applications in novel Antarctic isolates from Actinomycetota.</title>
        <authorList>
            <person name="Bruna P."/>
            <person name="Nunez-Montero K."/>
            <person name="Contreras M.J."/>
            <person name="Leal K."/>
            <person name="Garcia M."/>
            <person name="Abanto M."/>
            <person name="Barrientos L."/>
        </authorList>
    </citation>
    <scope>NUCLEOTIDE SEQUENCE [LARGE SCALE GENOMIC DNA]</scope>
    <source>
        <strain evidence="1 2">Se16.17</strain>
    </source>
</reference>
<comment type="caution">
    <text evidence="1">The sequence shown here is derived from an EMBL/GenBank/DDBJ whole genome shotgun (WGS) entry which is preliminary data.</text>
</comment>
<organism evidence="1 2">
    <name type="scientific">Paenarthrobacter nicotinovorans</name>
    <name type="common">Arthrobacter nicotinovorans</name>
    <dbReference type="NCBI Taxonomy" id="29320"/>
    <lineage>
        <taxon>Bacteria</taxon>
        <taxon>Bacillati</taxon>
        <taxon>Actinomycetota</taxon>
        <taxon>Actinomycetes</taxon>
        <taxon>Micrococcales</taxon>
        <taxon>Micrococcaceae</taxon>
        <taxon>Paenarthrobacter</taxon>
    </lineage>
</organism>
<dbReference type="RefSeq" id="WP_026541235.1">
    <property type="nucleotide sequence ID" value="NZ_JBBMFV010000004.1"/>
</dbReference>
<protein>
    <submittedName>
        <fullName evidence="1">DUF1349 domain-containing protein</fullName>
    </submittedName>
</protein>
<dbReference type="PANTHER" id="PTHR35332:SF2">
    <property type="entry name" value="REGULATION OF ENOLASE PROTEIN 1"/>
    <property type="match status" value="1"/>
</dbReference>
<dbReference type="InterPro" id="IPR009784">
    <property type="entry name" value="DUF1349"/>
</dbReference>